<evidence type="ECO:0000313" key="4">
    <source>
        <dbReference type="Proteomes" id="UP000289886"/>
    </source>
</evidence>
<gene>
    <name evidence="3" type="ORF">EOD39_13902</name>
</gene>
<reference evidence="3 4" key="1">
    <citation type="submission" date="2019-01" db="EMBL/GenBank/DDBJ databases">
        <title>Draft Genome and Complete Hox-Cluster Characterization of the Sterlet Sturgeon (Acipenser ruthenus).</title>
        <authorList>
            <person name="Wei Q."/>
        </authorList>
    </citation>
    <scope>NUCLEOTIDE SEQUENCE [LARGE SCALE GENOMIC DNA]</scope>
    <source>
        <strain evidence="3">WHYD16114868_AA</strain>
        <tissue evidence="3">Blood</tissue>
    </source>
</reference>
<dbReference type="GO" id="GO:0005507">
    <property type="term" value="F:copper ion binding"/>
    <property type="evidence" value="ECO:0007669"/>
    <property type="project" value="InterPro"/>
</dbReference>
<dbReference type="InterPro" id="IPR002355">
    <property type="entry name" value="Cu_oxidase_Cu_BS"/>
</dbReference>
<dbReference type="PROSITE" id="PS00080">
    <property type="entry name" value="MULTICOPPER_OXIDASE2"/>
    <property type="match status" value="1"/>
</dbReference>
<name>A0A662YMB7_ACIRT</name>
<feature type="compositionally biased region" description="Basic residues" evidence="2">
    <location>
        <begin position="104"/>
        <end position="120"/>
    </location>
</feature>
<feature type="region of interest" description="Disordered" evidence="2">
    <location>
        <begin position="1"/>
        <end position="25"/>
    </location>
</feature>
<dbReference type="Proteomes" id="UP000289886">
    <property type="component" value="Unassembled WGS sequence"/>
</dbReference>
<dbReference type="EMBL" id="SCEB01000913">
    <property type="protein sequence ID" value="RXM97850.1"/>
    <property type="molecule type" value="Genomic_DNA"/>
</dbReference>
<evidence type="ECO:0000256" key="2">
    <source>
        <dbReference type="SAM" id="MobiDB-lite"/>
    </source>
</evidence>
<proteinExistence type="predicted"/>
<sequence>MRDLRQKNESLRTQLTSAKEEMRRREKTITKELQGLREQLHSMLAKKKTNAEVALLIDSNGKYLDMRRLFVSQSVCQQHPLHKHGASPAAAEPGHTGESELHCHPHRHQRPGLPAPRHRQGREEGG</sequence>
<keyword evidence="1" id="KW-0479">Metal-binding</keyword>
<comment type="caution">
    <text evidence="3">The sequence shown here is derived from an EMBL/GenBank/DDBJ whole genome shotgun (WGS) entry which is preliminary data.</text>
</comment>
<accession>A0A662YMB7</accession>
<feature type="compositionally biased region" description="Basic and acidic residues" evidence="2">
    <location>
        <begin position="1"/>
        <end position="10"/>
    </location>
</feature>
<organism evidence="3 4">
    <name type="scientific">Acipenser ruthenus</name>
    <name type="common">Sterlet sturgeon</name>
    <dbReference type="NCBI Taxonomy" id="7906"/>
    <lineage>
        <taxon>Eukaryota</taxon>
        <taxon>Metazoa</taxon>
        <taxon>Chordata</taxon>
        <taxon>Craniata</taxon>
        <taxon>Vertebrata</taxon>
        <taxon>Euteleostomi</taxon>
        <taxon>Actinopterygii</taxon>
        <taxon>Chondrostei</taxon>
        <taxon>Acipenseriformes</taxon>
        <taxon>Acipenseridae</taxon>
        <taxon>Acipenser</taxon>
    </lineage>
</organism>
<dbReference type="AlphaFoldDB" id="A0A662YMB7"/>
<protein>
    <submittedName>
        <fullName evidence="3">Uncharacterized protein</fullName>
    </submittedName>
</protein>
<feature type="region of interest" description="Disordered" evidence="2">
    <location>
        <begin position="79"/>
        <end position="126"/>
    </location>
</feature>
<evidence type="ECO:0000313" key="3">
    <source>
        <dbReference type="EMBL" id="RXM97850.1"/>
    </source>
</evidence>
<evidence type="ECO:0000256" key="1">
    <source>
        <dbReference type="ARBA" id="ARBA00022723"/>
    </source>
</evidence>
<keyword evidence="4" id="KW-1185">Reference proteome</keyword>